<proteinExistence type="predicted"/>
<sequence>MNRLEKNPKICEAVTQKFAEYLRRAEEIGTVLDEGGPGPNSNGDAAVARRPRTKPEDGEDGDDPGKIS</sequence>
<comment type="caution">
    <text evidence="2">The sequence shown here is derived from an EMBL/GenBank/DDBJ whole genome shotgun (WGS) entry which is preliminary data.</text>
</comment>
<accession>A0A8X8CPU3</accession>
<gene>
    <name evidence="2" type="ORF">POTOM_034985</name>
</gene>
<organism evidence="2 3">
    <name type="scientific">Populus tomentosa</name>
    <name type="common">Chinese white poplar</name>
    <dbReference type="NCBI Taxonomy" id="118781"/>
    <lineage>
        <taxon>Eukaryota</taxon>
        <taxon>Viridiplantae</taxon>
        <taxon>Streptophyta</taxon>
        <taxon>Embryophyta</taxon>
        <taxon>Tracheophyta</taxon>
        <taxon>Spermatophyta</taxon>
        <taxon>Magnoliopsida</taxon>
        <taxon>eudicotyledons</taxon>
        <taxon>Gunneridae</taxon>
        <taxon>Pentapetalae</taxon>
        <taxon>rosids</taxon>
        <taxon>fabids</taxon>
        <taxon>Malpighiales</taxon>
        <taxon>Salicaceae</taxon>
        <taxon>Saliceae</taxon>
        <taxon>Populus</taxon>
    </lineage>
</organism>
<name>A0A8X8CPU3_POPTO</name>
<dbReference type="AlphaFoldDB" id="A0A8X8CPU3"/>
<reference evidence="2" key="1">
    <citation type="journal article" date="2020" name="bioRxiv">
        <title>Hybrid origin of Populus tomentosa Carr. identified through genome sequencing and phylogenomic analysis.</title>
        <authorList>
            <person name="An X."/>
            <person name="Gao K."/>
            <person name="Chen Z."/>
            <person name="Li J."/>
            <person name="Yang X."/>
            <person name="Yang X."/>
            <person name="Zhou J."/>
            <person name="Guo T."/>
            <person name="Zhao T."/>
            <person name="Huang S."/>
            <person name="Miao D."/>
            <person name="Khan W.U."/>
            <person name="Rao P."/>
            <person name="Ye M."/>
            <person name="Lei B."/>
            <person name="Liao W."/>
            <person name="Wang J."/>
            <person name="Ji L."/>
            <person name="Li Y."/>
            <person name="Guo B."/>
            <person name="Mustafa N.S."/>
            <person name="Li S."/>
            <person name="Yun Q."/>
            <person name="Keller S.R."/>
            <person name="Mao J."/>
            <person name="Zhang R."/>
            <person name="Strauss S.H."/>
        </authorList>
    </citation>
    <scope>NUCLEOTIDE SEQUENCE</scope>
    <source>
        <strain evidence="2">GM15</strain>
        <tissue evidence="2">Leaf</tissue>
    </source>
</reference>
<evidence type="ECO:0000256" key="1">
    <source>
        <dbReference type="SAM" id="MobiDB-lite"/>
    </source>
</evidence>
<keyword evidence="3" id="KW-1185">Reference proteome</keyword>
<protein>
    <submittedName>
        <fullName evidence="2">Uncharacterized protein</fullName>
    </submittedName>
</protein>
<dbReference type="Proteomes" id="UP000886885">
    <property type="component" value="Chromosome 9D"/>
</dbReference>
<dbReference type="EMBL" id="JAAWWB010000018">
    <property type="protein sequence ID" value="KAG6761752.1"/>
    <property type="molecule type" value="Genomic_DNA"/>
</dbReference>
<evidence type="ECO:0000313" key="3">
    <source>
        <dbReference type="Proteomes" id="UP000886885"/>
    </source>
</evidence>
<dbReference type="OrthoDB" id="29072at2759"/>
<evidence type="ECO:0000313" key="2">
    <source>
        <dbReference type="EMBL" id="KAG6761752.1"/>
    </source>
</evidence>
<feature type="region of interest" description="Disordered" evidence="1">
    <location>
        <begin position="29"/>
        <end position="68"/>
    </location>
</feature>